<geneLocation type="plasmid" evidence="1">
    <name>p417H-90</name>
</geneLocation>
<dbReference type="EMBL" id="JQ418522">
    <property type="protein sequence ID" value="AFK88883.1"/>
    <property type="molecule type" value="Genomic_DNA"/>
</dbReference>
<protein>
    <submittedName>
        <fullName evidence="1">Uncharacterized protein</fullName>
    </submittedName>
</protein>
<dbReference type="AlphaFoldDB" id="I3VZV6"/>
<accession>I3VZV6</accession>
<sequence length="45" mass="4901">MPQPMIARVTISPFRRPILSIYAPNTTAPIGRIKNAGAKNGKSKH</sequence>
<reference evidence="1" key="1">
    <citation type="submission" date="2012-01" db="EMBL/GenBank/DDBJ databases">
        <authorList>
            <person name="Summers A.O."/>
            <person name="Wireman J."/>
        </authorList>
    </citation>
    <scope>NUCLEOTIDE SEQUENCE</scope>
    <source>
        <strain evidence="1">417H</strain>
        <plasmid evidence="1">p417H-90</plasmid>
    </source>
</reference>
<proteinExistence type="predicted"/>
<name>I3VZV6_ECOLX</name>
<evidence type="ECO:0000313" key="1">
    <source>
        <dbReference type="EMBL" id="AFK88883.1"/>
    </source>
</evidence>
<keyword evidence="1" id="KW-0614">Plasmid</keyword>
<organism evidence="1">
    <name type="scientific">Escherichia coli</name>
    <dbReference type="NCBI Taxonomy" id="562"/>
    <lineage>
        <taxon>Bacteria</taxon>
        <taxon>Pseudomonadati</taxon>
        <taxon>Pseudomonadota</taxon>
        <taxon>Gammaproteobacteria</taxon>
        <taxon>Enterobacterales</taxon>
        <taxon>Enterobacteriaceae</taxon>
        <taxon>Escherichia</taxon>
    </lineage>
</organism>